<dbReference type="EC" id="3.1.1.-" evidence="3"/>
<accession>A0A5N7CFG9</accession>
<accession>A0A8H6AFC3</accession>
<name>A0A5N7CFG9_PETAA</name>
<protein>
    <recommendedName>
        <fullName evidence="3">Carboxylic ester hydrolase</fullName>
        <ecNumber evidence="3">3.1.1.-</ecNumber>
    </recommendedName>
</protein>
<dbReference type="EMBL" id="ML735233">
    <property type="protein sequence ID" value="KAE8392921.1"/>
    <property type="molecule type" value="Genomic_DNA"/>
</dbReference>
<gene>
    <name evidence="5" type="ORF">BDV23DRAFT_181072</name>
    <name evidence="6" type="ORF">ETB97_006143</name>
</gene>
<feature type="domain" description="Carboxylesterase type B" evidence="4">
    <location>
        <begin position="18"/>
        <end position="486"/>
    </location>
</feature>
<proteinExistence type="inferred from homology"/>
<dbReference type="InterPro" id="IPR019826">
    <property type="entry name" value="Carboxylesterase_B_AS"/>
</dbReference>
<dbReference type="EMBL" id="SPNV01000027">
    <property type="protein sequence ID" value="KAF5864913.1"/>
    <property type="molecule type" value="Genomic_DNA"/>
</dbReference>
<evidence type="ECO:0000256" key="3">
    <source>
        <dbReference type="RuleBase" id="RU361235"/>
    </source>
</evidence>
<dbReference type="GO" id="GO:0016787">
    <property type="term" value="F:hydrolase activity"/>
    <property type="evidence" value="ECO:0007669"/>
    <property type="project" value="UniProtKB-KW"/>
</dbReference>
<evidence type="ECO:0000256" key="1">
    <source>
        <dbReference type="ARBA" id="ARBA00005964"/>
    </source>
</evidence>
<evidence type="ECO:0000313" key="5">
    <source>
        <dbReference type="EMBL" id="KAE8392921.1"/>
    </source>
</evidence>
<dbReference type="PROSITE" id="PS00941">
    <property type="entry name" value="CARBOXYLESTERASE_B_2"/>
    <property type="match status" value="1"/>
</dbReference>
<dbReference type="Proteomes" id="UP000541154">
    <property type="component" value="Unassembled WGS sequence"/>
</dbReference>
<dbReference type="InterPro" id="IPR019819">
    <property type="entry name" value="Carboxylesterase_B_CS"/>
</dbReference>
<dbReference type="InterPro" id="IPR029058">
    <property type="entry name" value="AB_hydrolase_fold"/>
</dbReference>
<comment type="similarity">
    <text evidence="1 3">Belongs to the type-B carboxylesterase/lipase family.</text>
</comment>
<sequence length="528" mass="57048">MYQNVLGPFAPSGTATADPTVTMSAGVVIGTTFSATNLPSSTATANAYLGIPFAKSPPERFSPPQDPVPWSSPLLAQTPAPGCIAQNLTGSDKTALDYTPILHISDEVEQSEDCLYLNVYAPPDASPSNLKEVMFWVYGGNLMFGDSNLPFYNGTSFAVNEDVVVVSHNYRTNIFGFSNAGDLPADQRNVGFLDQRQALDWVQKNIKQFGGDPTKVTVFGESAGGFSVKQLLANPPSPLPFRAAIVESEQALFHNGPENYQKVLENFNCPDVDCLRGISAIDIVDYIQEQTLLFGPTEDDKTYISNVTTSIDSGQFADVPIMLGTNKNELSALVWAISQSSSYSIRLTLAGVLVKLFDVGTIKAWMDAGDILQYVEASTGQDPTWDDISRVATDLAFTCTTGAIVNYTADHGYDVWRYRFSASVQYNNTFPGEGAVHASEVPGVFNTWADPTNATLSALGQYMNKVWAGFAKDPAAGPGWPHVGENQDFELGDIGEQGNPGQQPISLGETDSYCDFLLPYANQFGLAW</sequence>
<evidence type="ECO:0000259" key="4">
    <source>
        <dbReference type="Pfam" id="PF00135"/>
    </source>
</evidence>
<dbReference type="OrthoDB" id="408631at2759"/>
<dbReference type="InterPro" id="IPR050309">
    <property type="entry name" value="Type-B_Carboxylest/Lipase"/>
</dbReference>
<dbReference type="PANTHER" id="PTHR11559">
    <property type="entry name" value="CARBOXYLESTERASE"/>
    <property type="match status" value="1"/>
</dbReference>
<dbReference type="AlphaFoldDB" id="A0A5N7CFG9"/>
<keyword evidence="7" id="KW-1185">Reference proteome</keyword>
<organism evidence="5">
    <name type="scientific">Petromyces alliaceus</name>
    <name type="common">Aspergillus alliaceus</name>
    <dbReference type="NCBI Taxonomy" id="209559"/>
    <lineage>
        <taxon>Eukaryota</taxon>
        <taxon>Fungi</taxon>
        <taxon>Dikarya</taxon>
        <taxon>Ascomycota</taxon>
        <taxon>Pezizomycotina</taxon>
        <taxon>Eurotiomycetes</taxon>
        <taxon>Eurotiomycetidae</taxon>
        <taxon>Eurotiales</taxon>
        <taxon>Aspergillaceae</taxon>
        <taxon>Aspergillus</taxon>
        <taxon>Aspergillus subgen. Circumdati</taxon>
    </lineage>
</organism>
<reference evidence="5" key="2">
    <citation type="submission" date="2019-04" db="EMBL/GenBank/DDBJ databases">
        <title>Friends and foes A comparative genomics studyof 23 Aspergillus species from section Flavi.</title>
        <authorList>
            <consortium name="DOE Joint Genome Institute"/>
            <person name="Kjaerbolling I."/>
            <person name="Vesth T."/>
            <person name="Frisvad J.C."/>
            <person name="Nybo J.L."/>
            <person name="Theobald S."/>
            <person name="Kildgaard S."/>
            <person name="Isbrandt T."/>
            <person name="Kuo A."/>
            <person name="Sato A."/>
            <person name="Lyhne E.K."/>
            <person name="Kogle M.E."/>
            <person name="Wiebenga A."/>
            <person name="Kun R.S."/>
            <person name="Lubbers R.J."/>
            <person name="Makela M.R."/>
            <person name="Barry K."/>
            <person name="Chovatia M."/>
            <person name="Clum A."/>
            <person name="Daum C."/>
            <person name="Haridas S."/>
            <person name="He G."/>
            <person name="LaButti K."/>
            <person name="Lipzen A."/>
            <person name="Mondo S."/>
            <person name="Riley R."/>
            <person name="Salamov A."/>
            <person name="Simmons B.A."/>
            <person name="Magnuson J.K."/>
            <person name="Henrissat B."/>
            <person name="Mortensen U.H."/>
            <person name="Larsen T.O."/>
            <person name="Devries R.P."/>
            <person name="Grigoriev I.V."/>
            <person name="Machida M."/>
            <person name="Baker S.E."/>
            <person name="Andersen M.R."/>
        </authorList>
    </citation>
    <scope>NUCLEOTIDE SEQUENCE [LARGE SCALE GENOMIC DNA]</scope>
    <source>
        <strain evidence="5">IBT 14317</strain>
    </source>
</reference>
<dbReference type="PROSITE" id="PS00122">
    <property type="entry name" value="CARBOXYLESTERASE_B_1"/>
    <property type="match status" value="1"/>
</dbReference>
<dbReference type="SUPFAM" id="SSF53474">
    <property type="entry name" value="alpha/beta-Hydrolases"/>
    <property type="match status" value="1"/>
</dbReference>
<dbReference type="Pfam" id="PF00135">
    <property type="entry name" value="COesterase"/>
    <property type="match status" value="1"/>
</dbReference>
<dbReference type="Proteomes" id="UP000326877">
    <property type="component" value="Unassembled WGS sequence"/>
</dbReference>
<dbReference type="InterPro" id="IPR002018">
    <property type="entry name" value="CarbesteraseB"/>
</dbReference>
<dbReference type="Gene3D" id="3.40.50.1820">
    <property type="entry name" value="alpha/beta hydrolase"/>
    <property type="match status" value="1"/>
</dbReference>
<evidence type="ECO:0000256" key="2">
    <source>
        <dbReference type="ARBA" id="ARBA00022801"/>
    </source>
</evidence>
<reference evidence="6 7" key="1">
    <citation type="submission" date="2019-04" db="EMBL/GenBank/DDBJ databases">
        <title>Aspergillus burnettii sp. nov., novel species from soil in southeast Queensland.</title>
        <authorList>
            <person name="Gilchrist C.L.M."/>
            <person name="Pitt J.I."/>
            <person name="Lange L."/>
            <person name="Lacey H.J."/>
            <person name="Vuong D."/>
            <person name="Midgley D.J."/>
            <person name="Greenfield P."/>
            <person name="Bradbury M."/>
            <person name="Lacey E."/>
            <person name="Busk P.K."/>
            <person name="Pilgaard B."/>
            <person name="Chooi Y.H."/>
            <person name="Piggott A.M."/>
        </authorList>
    </citation>
    <scope>NUCLEOTIDE SEQUENCE [LARGE SCALE GENOMIC DNA]</scope>
    <source>
        <strain evidence="6 7">FRR 5400</strain>
    </source>
</reference>
<evidence type="ECO:0000313" key="7">
    <source>
        <dbReference type="Proteomes" id="UP000541154"/>
    </source>
</evidence>
<evidence type="ECO:0000313" key="6">
    <source>
        <dbReference type="EMBL" id="KAF5864913.1"/>
    </source>
</evidence>
<keyword evidence="2 3" id="KW-0378">Hydrolase</keyword>